<name>W6Q5P8_PENRF</name>
<dbReference type="EMBL" id="HG792016">
    <property type="protein sequence ID" value="CDM31291.1"/>
    <property type="molecule type" value="Genomic_DNA"/>
</dbReference>
<keyword evidence="3" id="KW-1185">Reference proteome</keyword>
<accession>W6Q5P8</accession>
<evidence type="ECO:0000313" key="2">
    <source>
        <dbReference type="EMBL" id="CDM31291.1"/>
    </source>
</evidence>
<evidence type="ECO:0000313" key="3">
    <source>
        <dbReference type="Proteomes" id="UP000030686"/>
    </source>
</evidence>
<sequence>MMLAEPTALEIPVLGMVHMPTSLKPSLKTGLGVTISEWPVTGYTSLYILQHLLEVLSSSELSARIYCWCIASLPCTGQVLAFYDPYSLTKMKTMAGQEPYSGNNRTGQKRVTPMISPSKGHSSSAEAWLMSALVMTIPQLLLRVLAIAAFE</sequence>
<evidence type="ECO:0000256" key="1">
    <source>
        <dbReference type="SAM" id="MobiDB-lite"/>
    </source>
</evidence>
<feature type="region of interest" description="Disordered" evidence="1">
    <location>
        <begin position="97"/>
        <end position="116"/>
    </location>
</feature>
<dbReference type="AlphaFoldDB" id="W6Q5P8"/>
<organism evidence="2 3">
    <name type="scientific">Penicillium roqueforti (strain FM164)</name>
    <dbReference type="NCBI Taxonomy" id="1365484"/>
    <lineage>
        <taxon>Eukaryota</taxon>
        <taxon>Fungi</taxon>
        <taxon>Dikarya</taxon>
        <taxon>Ascomycota</taxon>
        <taxon>Pezizomycotina</taxon>
        <taxon>Eurotiomycetes</taxon>
        <taxon>Eurotiomycetidae</taxon>
        <taxon>Eurotiales</taxon>
        <taxon>Aspergillaceae</taxon>
        <taxon>Penicillium</taxon>
    </lineage>
</organism>
<protein>
    <submittedName>
        <fullName evidence="2">Genomic scaffold, ProqFM164S02</fullName>
    </submittedName>
</protein>
<dbReference type="Proteomes" id="UP000030686">
    <property type="component" value="Unassembled WGS sequence"/>
</dbReference>
<gene>
    <name evidence="2" type="ORF">PROQFM164_S02g001441</name>
</gene>
<proteinExistence type="predicted"/>
<reference evidence="2" key="1">
    <citation type="journal article" date="2014" name="Nat. Commun.">
        <title>Multiple recent horizontal transfers of a large genomic region in cheese making fungi.</title>
        <authorList>
            <person name="Cheeseman K."/>
            <person name="Ropars J."/>
            <person name="Renault P."/>
            <person name="Dupont J."/>
            <person name="Gouzy J."/>
            <person name="Branca A."/>
            <person name="Abraham A.L."/>
            <person name="Ceppi M."/>
            <person name="Conseiller E."/>
            <person name="Debuchy R."/>
            <person name="Malagnac F."/>
            <person name="Goarin A."/>
            <person name="Silar P."/>
            <person name="Lacoste S."/>
            <person name="Sallet E."/>
            <person name="Bensimon A."/>
            <person name="Giraud T."/>
            <person name="Brygoo Y."/>
        </authorList>
    </citation>
    <scope>NUCLEOTIDE SEQUENCE [LARGE SCALE GENOMIC DNA]</scope>
    <source>
        <strain evidence="2">FM164</strain>
    </source>
</reference>